<sequence>MASPVKAGLVPAVLFASILAACGGGGGGSDGTSSSSAASSSSSSKASSSAASSVTSSAASSAASSSTASSTASSSSAASSSSSSTASGALVPANGATAAYTDTRLQITFDSVPTLGSSGTIKVYKASDDSLVDTISLNVFSTGSTIASQYTAAVLAQYNTQTAVSTANTEIDKLGNGAGSALTQWRWIFYKPVSISGNTATIRLHDGVLSPNTAYYVQIDNGTLSGTYKGSAFGGITDKTSWAFTTRSLPTVSASVTVDDDGDTADFRTVQGAINWVTSKCGTAGSDSSCTDISVPKTITLKNGTYDGEMFVRNINNLIIQGESRAGVLVRSENFDQYNPGTGGSTTAAVYSTLAGSVTGATGATTRTRLNGGRAVLLVENADLLKLTNFTLQNTHVKNVWEGTTASMSNQAETIYFNSGSLSGGRLIATYMNFYSTQDTIQTKGWAWIYQSLVKGDVDFIWGAAYAILLEESELRTIVDTTAPTSGGYVTESRMAYGFPGIVVLNSSLTRDSGVPDGATYLSRQASNFTGYCTTATTTGSLANANYGCNNVAYINTKMDGHIAAAGWYSQSTLPMLPTATTGYRESGTTTLTGGAVDLSSRLATYSSSSVDLTGLDTRKEVFAQWNSSTGWTPTP</sequence>
<proteinExistence type="predicted"/>
<comment type="caution">
    <text evidence="3">The sequence shown here is derived from an EMBL/GenBank/DDBJ whole genome shotgun (WGS) entry which is preliminary data.</text>
</comment>
<evidence type="ECO:0000256" key="2">
    <source>
        <dbReference type="SAM" id="SignalP"/>
    </source>
</evidence>
<evidence type="ECO:0000313" key="4">
    <source>
        <dbReference type="Proteomes" id="UP001548590"/>
    </source>
</evidence>
<name>A0ABV2CUU3_9RHOO</name>
<dbReference type="Proteomes" id="UP001548590">
    <property type="component" value="Unassembled WGS sequence"/>
</dbReference>
<dbReference type="EMBL" id="JBEWLZ010000014">
    <property type="protein sequence ID" value="MET1491691.1"/>
    <property type="molecule type" value="Genomic_DNA"/>
</dbReference>
<feature type="region of interest" description="Disordered" evidence="1">
    <location>
        <begin position="61"/>
        <end position="89"/>
    </location>
</feature>
<evidence type="ECO:0000313" key="3">
    <source>
        <dbReference type="EMBL" id="MET1491691.1"/>
    </source>
</evidence>
<dbReference type="InterPro" id="IPR011050">
    <property type="entry name" value="Pectin_lyase_fold/virulence"/>
</dbReference>
<feature type="chain" id="PRO_5047104393" evidence="2">
    <location>
        <begin position="22"/>
        <end position="636"/>
    </location>
</feature>
<feature type="region of interest" description="Disordered" evidence="1">
    <location>
        <begin position="24"/>
        <end position="48"/>
    </location>
</feature>
<feature type="signal peptide" evidence="2">
    <location>
        <begin position="1"/>
        <end position="21"/>
    </location>
</feature>
<gene>
    <name evidence="3" type="ORF">ABVT11_17770</name>
</gene>
<keyword evidence="2" id="KW-0732">Signal</keyword>
<keyword evidence="4" id="KW-1185">Reference proteome</keyword>
<reference evidence="3 4" key="1">
    <citation type="submission" date="2024-07" db="EMBL/GenBank/DDBJ databases">
        <title>Uliginosibacterium paludis KCTC:42655.</title>
        <authorList>
            <person name="Kim M.K."/>
        </authorList>
    </citation>
    <scope>NUCLEOTIDE SEQUENCE [LARGE SCALE GENOMIC DNA]</scope>
    <source>
        <strain evidence="3 4">KCTC 42655</strain>
    </source>
</reference>
<dbReference type="Gene3D" id="2.160.20.10">
    <property type="entry name" value="Single-stranded right-handed beta-helix, Pectin lyase-like"/>
    <property type="match status" value="1"/>
</dbReference>
<organism evidence="3 4">
    <name type="scientific">Uliginosibacterium paludis</name>
    <dbReference type="NCBI Taxonomy" id="1615952"/>
    <lineage>
        <taxon>Bacteria</taxon>
        <taxon>Pseudomonadati</taxon>
        <taxon>Pseudomonadota</taxon>
        <taxon>Betaproteobacteria</taxon>
        <taxon>Rhodocyclales</taxon>
        <taxon>Zoogloeaceae</taxon>
        <taxon>Uliginosibacterium</taxon>
    </lineage>
</organism>
<dbReference type="GO" id="GO:0016829">
    <property type="term" value="F:lyase activity"/>
    <property type="evidence" value="ECO:0007669"/>
    <property type="project" value="UniProtKB-KW"/>
</dbReference>
<dbReference type="InterPro" id="IPR012334">
    <property type="entry name" value="Pectin_lyas_fold"/>
</dbReference>
<keyword evidence="3" id="KW-0456">Lyase</keyword>
<protein>
    <submittedName>
        <fullName evidence="3">Pectate lyase</fullName>
    </submittedName>
</protein>
<feature type="compositionally biased region" description="Low complexity" evidence="1">
    <location>
        <begin position="31"/>
        <end position="48"/>
    </location>
</feature>
<dbReference type="PANTHER" id="PTHR31321">
    <property type="entry name" value="ACYL-COA THIOESTER HYDROLASE YBHC-RELATED"/>
    <property type="match status" value="1"/>
</dbReference>
<accession>A0ABV2CUU3</accession>
<evidence type="ECO:0000256" key="1">
    <source>
        <dbReference type="SAM" id="MobiDB-lite"/>
    </source>
</evidence>
<dbReference type="PANTHER" id="PTHR31321:SF57">
    <property type="entry name" value="PECTINESTERASE 53-RELATED"/>
    <property type="match status" value="1"/>
</dbReference>
<dbReference type="SUPFAM" id="SSF51126">
    <property type="entry name" value="Pectin lyase-like"/>
    <property type="match status" value="1"/>
</dbReference>
<dbReference type="PROSITE" id="PS51257">
    <property type="entry name" value="PROKAR_LIPOPROTEIN"/>
    <property type="match status" value="1"/>
</dbReference>
<dbReference type="RefSeq" id="WP_345928174.1">
    <property type="nucleotide sequence ID" value="NZ_JBDIVF010000005.1"/>
</dbReference>